<dbReference type="InterPro" id="IPR036380">
    <property type="entry name" value="Isochorismatase-like_sf"/>
</dbReference>
<dbReference type="InterPro" id="IPR050272">
    <property type="entry name" value="Isochorismatase-like_hydrls"/>
</dbReference>
<dbReference type="SUPFAM" id="SSF52499">
    <property type="entry name" value="Isochorismatase-like hydrolases"/>
    <property type="match status" value="1"/>
</dbReference>
<dbReference type="InterPro" id="IPR000868">
    <property type="entry name" value="Isochorismatase-like_dom"/>
</dbReference>
<dbReference type="CDD" id="cd00431">
    <property type="entry name" value="cysteine_hydrolases"/>
    <property type="match status" value="1"/>
</dbReference>
<name>A0ABY3W7S6_9MICC</name>
<dbReference type="EMBL" id="CP093326">
    <property type="protein sequence ID" value="UNK46345.1"/>
    <property type="molecule type" value="Genomic_DNA"/>
</dbReference>
<feature type="domain" description="Isochorismatase-like" evidence="2">
    <location>
        <begin position="9"/>
        <end position="192"/>
    </location>
</feature>
<dbReference type="PANTHER" id="PTHR43540">
    <property type="entry name" value="PEROXYUREIDOACRYLATE/UREIDOACRYLATE AMIDOHYDROLASE-RELATED"/>
    <property type="match status" value="1"/>
</dbReference>
<dbReference type="PANTHER" id="PTHR43540:SF6">
    <property type="entry name" value="ISOCHORISMATASE-LIKE DOMAIN-CONTAINING PROTEIN"/>
    <property type="match status" value="1"/>
</dbReference>
<protein>
    <submittedName>
        <fullName evidence="3">Cysteine hydrolase</fullName>
    </submittedName>
</protein>
<evidence type="ECO:0000259" key="2">
    <source>
        <dbReference type="Pfam" id="PF00857"/>
    </source>
</evidence>
<dbReference type="GO" id="GO:0016787">
    <property type="term" value="F:hydrolase activity"/>
    <property type="evidence" value="ECO:0007669"/>
    <property type="project" value="UniProtKB-KW"/>
</dbReference>
<dbReference type="RefSeq" id="WP_127512390.1">
    <property type="nucleotide sequence ID" value="NZ_CP093326.1"/>
</dbReference>
<accession>A0ABY3W7S6</accession>
<keyword evidence="4" id="KW-1185">Reference proteome</keyword>
<sequence>MWSIDAARSALLMIDMQNDFVLEGAPMEVPMARKRLPEMVTAVAACRQAGIPVIYSRHVLLDSFDVSPLETTYNQRLQTVGMRRGTDGVEVVEELKPEADDYVLDKHRYDAFHNTQLKSVLATIRGLNTVDTVIIAGTLTEVCCESTARSAYMNDYKVAFLSDATGGRSEAAQAATLDAVGTFFGRVLSTADMEREIGTTA</sequence>
<dbReference type="Proteomes" id="UP000829069">
    <property type="component" value="Chromosome"/>
</dbReference>
<dbReference type="Pfam" id="PF00857">
    <property type="entry name" value="Isochorismatase"/>
    <property type="match status" value="1"/>
</dbReference>
<evidence type="ECO:0000313" key="3">
    <source>
        <dbReference type="EMBL" id="UNK46345.1"/>
    </source>
</evidence>
<organism evidence="3 4">
    <name type="scientific">Arthrobacter sulfonylureivorans</name>
    <dbReference type="NCBI Taxonomy" id="2486855"/>
    <lineage>
        <taxon>Bacteria</taxon>
        <taxon>Bacillati</taxon>
        <taxon>Actinomycetota</taxon>
        <taxon>Actinomycetes</taxon>
        <taxon>Micrococcales</taxon>
        <taxon>Micrococcaceae</taxon>
        <taxon>Arthrobacter</taxon>
    </lineage>
</organism>
<gene>
    <name evidence="3" type="ORF">MNQ99_02955</name>
</gene>
<keyword evidence="1 3" id="KW-0378">Hydrolase</keyword>
<evidence type="ECO:0000313" key="4">
    <source>
        <dbReference type="Proteomes" id="UP000829069"/>
    </source>
</evidence>
<evidence type="ECO:0000256" key="1">
    <source>
        <dbReference type="ARBA" id="ARBA00022801"/>
    </source>
</evidence>
<reference evidence="3 4" key="1">
    <citation type="submission" date="2022-03" db="EMBL/GenBank/DDBJ databases">
        <title>Isotopic signatures of nitrous oxide derived from detoxification processes.</title>
        <authorList>
            <person name="Behrendt U."/>
            <person name="Buchen C."/>
            <person name="Well R."/>
            <person name="Ulrich A."/>
            <person name="Rohe L."/>
            <person name="Kolb S."/>
            <person name="Schloter M."/>
            <person name="Horn M.A."/>
            <person name="Augustin J."/>
        </authorList>
    </citation>
    <scope>NUCLEOTIDE SEQUENCE [LARGE SCALE GENOMIC DNA]</scope>
    <source>
        <strain evidence="3 4">S4-C24</strain>
    </source>
</reference>
<proteinExistence type="predicted"/>
<dbReference type="Gene3D" id="3.40.50.850">
    <property type="entry name" value="Isochorismatase-like"/>
    <property type="match status" value="1"/>
</dbReference>